<comment type="caution">
    <text evidence="7">The sequence shown here is derived from an EMBL/GenBank/DDBJ whole genome shotgun (WGS) entry which is preliminary data.</text>
</comment>
<organism evidence="7 8">
    <name type="scientific">Powellomyces hirtus</name>
    <dbReference type="NCBI Taxonomy" id="109895"/>
    <lineage>
        <taxon>Eukaryota</taxon>
        <taxon>Fungi</taxon>
        <taxon>Fungi incertae sedis</taxon>
        <taxon>Chytridiomycota</taxon>
        <taxon>Chytridiomycota incertae sedis</taxon>
        <taxon>Chytridiomycetes</taxon>
        <taxon>Spizellomycetales</taxon>
        <taxon>Powellomycetaceae</taxon>
        <taxon>Powellomyces</taxon>
    </lineage>
</organism>
<dbReference type="InterPro" id="IPR023696">
    <property type="entry name" value="Ureohydrolase_dom_sf"/>
</dbReference>
<dbReference type="InterPro" id="IPR037138">
    <property type="entry name" value="His_deacetylse_dom_sf"/>
</dbReference>
<evidence type="ECO:0000259" key="6">
    <source>
        <dbReference type="Pfam" id="PF00850"/>
    </source>
</evidence>
<dbReference type="SUPFAM" id="SSF52768">
    <property type="entry name" value="Arginase/deacetylase"/>
    <property type="match status" value="1"/>
</dbReference>
<comment type="similarity">
    <text evidence="2">Belongs to the histone deacetylase family.</text>
</comment>
<dbReference type="InterPro" id="IPR023801">
    <property type="entry name" value="His_deacetylse_dom"/>
</dbReference>
<dbReference type="Gene3D" id="3.40.800.20">
    <property type="entry name" value="Histone deacetylase domain"/>
    <property type="match status" value="1"/>
</dbReference>
<evidence type="ECO:0000256" key="3">
    <source>
        <dbReference type="ARBA" id="ARBA00022723"/>
    </source>
</evidence>
<evidence type="ECO:0000256" key="1">
    <source>
        <dbReference type="ARBA" id="ARBA00001947"/>
    </source>
</evidence>
<accession>A0A507E4L8</accession>
<evidence type="ECO:0000256" key="2">
    <source>
        <dbReference type="ARBA" id="ARBA00005947"/>
    </source>
</evidence>
<sequence>MPSPFFTSPVHEFELGKFVAFKEVPARVTTILDQIRLSKLGDVVPARDFGTAPIDRVHSLAYRTYLKHAYKDWCDRGGNPEGVFPDVFPVRVAGNLRRWGKGDDSSDTAQKFSYTADGGLGGSAGYYCFDMTGVITDGTYEAAYAAAQVALTGAELLVQEKQHAVFSLCRPPGHHAHSDICGGYCFFNNAAIATRYLSEKLKVGKVAIIDIDYHHGNGTQDIFYSESNPLYVSLHAALDYPYYWGSEVEVGENEGEGFNVNVPLKLGTRDEEYVAALKEVLDTRVAPYNPDCVVVSLGVDTFVNDPIGAFFLTTPVYTEIGRLLGSLQRPTLFVMEGGYAIPDIGVNVTNVLHGFESRFPAQS</sequence>
<evidence type="ECO:0000313" key="7">
    <source>
        <dbReference type="EMBL" id="TPX58068.1"/>
    </source>
</evidence>
<dbReference type="EMBL" id="QEAQ01000042">
    <property type="protein sequence ID" value="TPX58068.1"/>
    <property type="molecule type" value="Genomic_DNA"/>
</dbReference>
<keyword evidence="8" id="KW-1185">Reference proteome</keyword>
<proteinExistence type="inferred from homology"/>
<evidence type="ECO:0000313" key="8">
    <source>
        <dbReference type="Proteomes" id="UP000318582"/>
    </source>
</evidence>
<dbReference type="InterPro" id="IPR000286">
    <property type="entry name" value="HDACs"/>
</dbReference>
<keyword evidence="3" id="KW-0479">Metal-binding</keyword>
<dbReference type="Proteomes" id="UP000318582">
    <property type="component" value="Unassembled WGS sequence"/>
</dbReference>
<feature type="domain" description="Histone deacetylase" evidence="6">
    <location>
        <begin position="23"/>
        <end position="353"/>
    </location>
</feature>
<protein>
    <recommendedName>
        <fullName evidence="6">Histone deacetylase domain-containing protein</fullName>
    </recommendedName>
</protein>
<keyword evidence="5" id="KW-0862">Zinc</keyword>
<gene>
    <name evidence="7" type="ORF">PhCBS80983_g03378</name>
</gene>
<dbReference type="PANTHER" id="PTHR10625:SF17">
    <property type="entry name" value="HISTONE DEACETYLASE 8"/>
    <property type="match status" value="1"/>
</dbReference>
<dbReference type="AlphaFoldDB" id="A0A507E4L8"/>
<dbReference type="GO" id="GO:0016787">
    <property type="term" value="F:hydrolase activity"/>
    <property type="evidence" value="ECO:0007669"/>
    <property type="project" value="UniProtKB-KW"/>
</dbReference>
<name>A0A507E4L8_9FUNG</name>
<dbReference type="GO" id="GO:0040029">
    <property type="term" value="P:epigenetic regulation of gene expression"/>
    <property type="evidence" value="ECO:0007669"/>
    <property type="project" value="TreeGrafter"/>
</dbReference>
<reference evidence="7 8" key="1">
    <citation type="journal article" date="2019" name="Sci. Rep.">
        <title>Comparative genomics of chytrid fungi reveal insights into the obligate biotrophic and pathogenic lifestyle of Synchytrium endobioticum.</title>
        <authorList>
            <person name="van de Vossenberg B.T.L.H."/>
            <person name="Warris S."/>
            <person name="Nguyen H.D.T."/>
            <person name="van Gent-Pelzer M.P.E."/>
            <person name="Joly D.L."/>
            <person name="van de Geest H.C."/>
            <person name="Bonants P.J.M."/>
            <person name="Smith D.S."/>
            <person name="Levesque C.A."/>
            <person name="van der Lee T.A.J."/>
        </authorList>
    </citation>
    <scope>NUCLEOTIDE SEQUENCE [LARGE SCALE GENOMIC DNA]</scope>
    <source>
        <strain evidence="7 8">CBS 809.83</strain>
    </source>
</reference>
<dbReference type="CDD" id="cd10001">
    <property type="entry name" value="HDAC_classII_APAH"/>
    <property type="match status" value="1"/>
</dbReference>
<evidence type="ECO:0000256" key="4">
    <source>
        <dbReference type="ARBA" id="ARBA00022801"/>
    </source>
</evidence>
<dbReference type="PANTHER" id="PTHR10625">
    <property type="entry name" value="HISTONE DEACETYLASE HDAC1-RELATED"/>
    <property type="match status" value="1"/>
</dbReference>
<dbReference type="STRING" id="109895.A0A507E4L8"/>
<keyword evidence="4" id="KW-0378">Hydrolase</keyword>
<dbReference type="GO" id="GO:0046872">
    <property type="term" value="F:metal ion binding"/>
    <property type="evidence" value="ECO:0007669"/>
    <property type="project" value="UniProtKB-KW"/>
</dbReference>
<dbReference type="PRINTS" id="PR01270">
    <property type="entry name" value="HDASUPER"/>
</dbReference>
<dbReference type="Pfam" id="PF00850">
    <property type="entry name" value="Hist_deacetyl"/>
    <property type="match status" value="1"/>
</dbReference>
<dbReference type="GO" id="GO:0004407">
    <property type="term" value="F:histone deacetylase activity"/>
    <property type="evidence" value="ECO:0007669"/>
    <property type="project" value="TreeGrafter"/>
</dbReference>
<evidence type="ECO:0000256" key="5">
    <source>
        <dbReference type="ARBA" id="ARBA00022833"/>
    </source>
</evidence>
<comment type="cofactor">
    <cofactor evidence="1">
        <name>Zn(2+)</name>
        <dbReference type="ChEBI" id="CHEBI:29105"/>
    </cofactor>
</comment>